<dbReference type="SMART" id="SM00317">
    <property type="entry name" value="SET"/>
    <property type="match status" value="1"/>
</dbReference>
<protein>
    <recommendedName>
        <fullName evidence="2">SET domain-containing protein</fullName>
    </recommendedName>
</protein>
<feature type="domain" description="SET" evidence="2">
    <location>
        <begin position="116"/>
        <end position="223"/>
    </location>
</feature>
<feature type="compositionally biased region" description="Low complexity" evidence="1">
    <location>
        <begin position="42"/>
        <end position="55"/>
    </location>
</feature>
<sequence length="347" mass="38237">MPKASRSSRTPTASSLSAAASRTLSRASVASSTSKSRDVSPRSEASSSVSISKASNTTGSGALVAANATLRHVLVFRIPRRVDSRVIVGQVAFINFRHDECACVYDGICGAESELPKTEARISKIPGAGLGLFACEDIKKGTLIGVFEGKVIQSPKGPNWDLFDIAKGFSLDCAKEGPYFANEQAHNIANAQFGYMESKRRREITLRAKQDIETDEEITAQYGDPKSGPCFPSDDLRPGIYALITGQESVGKIEPWFAKILEVEKQVKIKVQWLLRKQDLHYMPSHIRKGINLEDGELIMTKGWIDTISGLTFQQVVLVSEERPKGDLCTNTFWWTRTYDAKKQKMV</sequence>
<dbReference type="SUPFAM" id="SSF82199">
    <property type="entry name" value="SET domain"/>
    <property type="match status" value="1"/>
</dbReference>
<dbReference type="InterPro" id="IPR046341">
    <property type="entry name" value="SET_dom_sf"/>
</dbReference>
<accession>A0A9P9IC56</accession>
<dbReference type="OrthoDB" id="3795759at2759"/>
<dbReference type="InterPro" id="IPR001214">
    <property type="entry name" value="SET_dom"/>
</dbReference>
<gene>
    <name evidence="3" type="ORF">B0J11DRAFT_618485</name>
</gene>
<feature type="compositionally biased region" description="Low complexity" evidence="1">
    <location>
        <begin position="1"/>
        <end position="34"/>
    </location>
</feature>
<comment type="caution">
    <text evidence="3">The sequence shown here is derived from an EMBL/GenBank/DDBJ whole genome shotgun (WGS) entry which is preliminary data.</text>
</comment>
<dbReference type="PROSITE" id="PS50280">
    <property type="entry name" value="SET"/>
    <property type="match status" value="1"/>
</dbReference>
<dbReference type="Pfam" id="PF00856">
    <property type="entry name" value="SET"/>
    <property type="match status" value="1"/>
</dbReference>
<dbReference type="Proteomes" id="UP000700596">
    <property type="component" value="Unassembled WGS sequence"/>
</dbReference>
<evidence type="ECO:0000256" key="1">
    <source>
        <dbReference type="SAM" id="MobiDB-lite"/>
    </source>
</evidence>
<organism evidence="3 4">
    <name type="scientific">Dendryphion nanum</name>
    <dbReference type="NCBI Taxonomy" id="256645"/>
    <lineage>
        <taxon>Eukaryota</taxon>
        <taxon>Fungi</taxon>
        <taxon>Dikarya</taxon>
        <taxon>Ascomycota</taxon>
        <taxon>Pezizomycotina</taxon>
        <taxon>Dothideomycetes</taxon>
        <taxon>Pleosporomycetidae</taxon>
        <taxon>Pleosporales</taxon>
        <taxon>Torulaceae</taxon>
        <taxon>Dendryphion</taxon>
    </lineage>
</organism>
<dbReference type="AlphaFoldDB" id="A0A9P9IC56"/>
<feature type="region of interest" description="Disordered" evidence="1">
    <location>
        <begin position="1"/>
        <end position="55"/>
    </location>
</feature>
<evidence type="ECO:0000313" key="3">
    <source>
        <dbReference type="EMBL" id="KAH7116118.1"/>
    </source>
</evidence>
<keyword evidence="4" id="KW-1185">Reference proteome</keyword>
<proteinExistence type="predicted"/>
<evidence type="ECO:0000313" key="4">
    <source>
        <dbReference type="Proteomes" id="UP000700596"/>
    </source>
</evidence>
<dbReference type="EMBL" id="JAGMWT010000015">
    <property type="protein sequence ID" value="KAH7116118.1"/>
    <property type="molecule type" value="Genomic_DNA"/>
</dbReference>
<evidence type="ECO:0000259" key="2">
    <source>
        <dbReference type="PROSITE" id="PS50280"/>
    </source>
</evidence>
<dbReference type="Gene3D" id="2.170.270.10">
    <property type="entry name" value="SET domain"/>
    <property type="match status" value="1"/>
</dbReference>
<name>A0A9P9IC56_9PLEO</name>
<reference evidence="3" key="1">
    <citation type="journal article" date="2021" name="Nat. Commun.">
        <title>Genetic determinants of endophytism in the Arabidopsis root mycobiome.</title>
        <authorList>
            <person name="Mesny F."/>
            <person name="Miyauchi S."/>
            <person name="Thiergart T."/>
            <person name="Pickel B."/>
            <person name="Atanasova L."/>
            <person name="Karlsson M."/>
            <person name="Huettel B."/>
            <person name="Barry K.W."/>
            <person name="Haridas S."/>
            <person name="Chen C."/>
            <person name="Bauer D."/>
            <person name="Andreopoulos W."/>
            <person name="Pangilinan J."/>
            <person name="LaButti K."/>
            <person name="Riley R."/>
            <person name="Lipzen A."/>
            <person name="Clum A."/>
            <person name="Drula E."/>
            <person name="Henrissat B."/>
            <person name="Kohler A."/>
            <person name="Grigoriev I.V."/>
            <person name="Martin F.M."/>
            <person name="Hacquard S."/>
        </authorList>
    </citation>
    <scope>NUCLEOTIDE SEQUENCE</scope>
    <source>
        <strain evidence="3">MPI-CAGE-CH-0243</strain>
    </source>
</reference>